<dbReference type="GO" id="GO:0002128">
    <property type="term" value="P:tRNA nucleoside ribose methylation"/>
    <property type="evidence" value="ECO:0007669"/>
    <property type="project" value="UniProtKB-UniRule"/>
</dbReference>
<evidence type="ECO:0000256" key="3">
    <source>
        <dbReference type="ARBA" id="ARBA00022679"/>
    </source>
</evidence>
<comment type="catalytic activity">
    <reaction evidence="6 7">
        <text>cytidine(32)/guanosine(34) in tRNA + 2 S-adenosyl-L-methionine = 2'-O-methylcytidine(32)/2'-O-methylguanosine(34) in tRNA + 2 S-adenosyl-L-homocysteine + 2 H(+)</text>
        <dbReference type="Rhea" id="RHEA:42396"/>
        <dbReference type="Rhea" id="RHEA-COMP:10246"/>
        <dbReference type="Rhea" id="RHEA-COMP:10247"/>
        <dbReference type="ChEBI" id="CHEBI:15378"/>
        <dbReference type="ChEBI" id="CHEBI:57856"/>
        <dbReference type="ChEBI" id="CHEBI:59789"/>
        <dbReference type="ChEBI" id="CHEBI:74269"/>
        <dbReference type="ChEBI" id="CHEBI:74445"/>
        <dbReference type="ChEBI" id="CHEBI:74495"/>
        <dbReference type="ChEBI" id="CHEBI:82748"/>
        <dbReference type="EC" id="2.1.1.205"/>
    </reaction>
</comment>
<protein>
    <recommendedName>
        <fullName evidence="7">Putative tRNA (cytidine(32)/guanosine(34)-2'-O)-methyltransferase</fullName>
        <ecNumber evidence="7">2.1.1.205</ecNumber>
    </recommendedName>
    <alternativeName>
        <fullName evidence="7">2'-O-ribose RNA methyltransferase TRM7 homolog</fullName>
    </alternativeName>
</protein>
<feature type="binding site" evidence="7">
    <location>
        <position position="158"/>
    </location>
    <ligand>
        <name>S-adenosyl-L-methionine</name>
        <dbReference type="ChEBI" id="CHEBI:59789"/>
    </ligand>
</feature>
<name>A0A7R8WET6_9CRUS</name>
<feature type="binding site" evidence="7">
    <location>
        <position position="117"/>
    </location>
    <ligand>
        <name>S-adenosyl-L-methionine</name>
        <dbReference type="ChEBI" id="CHEBI:59789"/>
    </ligand>
</feature>
<feature type="region of interest" description="Disordered" evidence="8">
    <location>
        <begin position="66"/>
        <end position="93"/>
    </location>
</feature>
<dbReference type="GO" id="GO:0106340">
    <property type="term" value="F:tRNA (guanosine(34)-2'-O)-methyltransferase activity"/>
    <property type="evidence" value="ECO:0007669"/>
    <property type="project" value="UniProtKB-ARBA"/>
</dbReference>
<feature type="active site" description="Proton acceptor" evidence="7">
    <location>
        <position position="198"/>
    </location>
</feature>
<evidence type="ECO:0000256" key="4">
    <source>
        <dbReference type="ARBA" id="ARBA00022691"/>
    </source>
</evidence>
<proteinExistence type="inferred from homology"/>
<comment type="similarity">
    <text evidence="7">Belongs to the class I-like SAM-binding methyltransferase superfamily. RNA methyltransferase RlmE family. TRM7 subfamily.</text>
</comment>
<gene>
    <name evidence="9" type="ORF">CTOB1V02_LOCUS6893</name>
</gene>
<dbReference type="EC" id="2.1.1.205" evidence="7"/>
<dbReference type="OrthoDB" id="289250at2759"/>
<feature type="binding site" evidence="7">
    <location>
        <position position="53"/>
    </location>
    <ligand>
        <name>S-adenosyl-L-methionine</name>
        <dbReference type="ChEBI" id="CHEBI:59789"/>
    </ligand>
</feature>
<accession>A0A7R8WET6</accession>
<dbReference type="PANTHER" id="PTHR10920">
    <property type="entry name" value="RIBOSOMAL RNA METHYLTRANSFERASE"/>
    <property type="match status" value="1"/>
</dbReference>
<feature type="region of interest" description="Disordered" evidence="8">
    <location>
        <begin position="499"/>
        <end position="538"/>
    </location>
</feature>
<comment type="function">
    <text evidence="7">Methylates the 2'-O-ribose of nucleotides at positions 32 and 34 of the tRNA anticodon loop of substrate tRNAs.</text>
</comment>
<comment type="subcellular location">
    <subcellularLocation>
        <location evidence="7">Cytoplasm</location>
    </subcellularLocation>
</comment>
<dbReference type="HAMAP" id="MF_01547">
    <property type="entry name" value="RNA_methyltr_E"/>
    <property type="match status" value="1"/>
</dbReference>
<dbReference type="InterPro" id="IPR002877">
    <property type="entry name" value="RNA_MeTrfase_FtsJ_dom"/>
</dbReference>
<dbReference type="Pfam" id="PF01728">
    <property type="entry name" value="FtsJ"/>
    <property type="match status" value="1"/>
</dbReference>
<dbReference type="GO" id="GO:0005737">
    <property type="term" value="C:cytoplasm"/>
    <property type="evidence" value="ECO:0007669"/>
    <property type="project" value="UniProtKB-SubCell"/>
</dbReference>
<dbReference type="AlphaFoldDB" id="A0A7R8WET6"/>
<dbReference type="EMBL" id="OB661818">
    <property type="protein sequence ID" value="CAD7229020.1"/>
    <property type="molecule type" value="Genomic_DNA"/>
</dbReference>
<feature type="binding site" evidence="7">
    <location>
        <position position="133"/>
    </location>
    <ligand>
        <name>S-adenosyl-L-methionine</name>
        <dbReference type="ChEBI" id="CHEBI:59789"/>
    </ligand>
</feature>
<evidence type="ECO:0000256" key="5">
    <source>
        <dbReference type="ARBA" id="ARBA00022694"/>
    </source>
</evidence>
<organism evidence="9">
    <name type="scientific">Cyprideis torosa</name>
    <dbReference type="NCBI Taxonomy" id="163714"/>
    <lineage>
        <taxon>Eukaryota</taxon>
        <taxon>Metazoa</taxon>
        <taxon>Ecdysozoa</taxon>
        <taxon>Arthropoda</taxon>
        <taxon>Crustacea</taxon>
        <taxon>Oligostraca</taxon>
        <taxon>Ostracoda</taxon>
        <taxon>Podocopa</taxon>
        <taxon>Podocopida</taxon>
        <taxon>Cytherocopina</taxon>
        <taxon>Cytheroidea</taxon>
        <taxon>Cytherideidae</taxon>
        <taxon>Cyprideis</taxon>
    </lineage>
</organism>
<dbReference type="SUPFAM" id="SSF53335">
    <property type="entry name" value="S-adenosyl-L-methionine-dependent methyltransferases"/>
    <property type="match status" value="1"/>
</dbReference>
<dbReference type="Gene3D" id="3.40.50.150">
    <property type="entry name" value="Vaccinia Virus protein VP39"/>
    <property type="match status" value="1"/>
</dbReference>
<evidence type="ECO:0000313" key="9">
    <source>
        <dbReference type="EMBL" id="CAD7229020.1"/>
    </source>
</evidence>
<evidence type="ECO:0000256" key="8">
    <source>
        <dbReference type="SAM" id="MobiDB-lite"/>
    </source>
</evidence>
<feature type="compositionally biased region" description="Basic and acidic residues" evidence="8">
    <location>
        <begin position="502"/>
        <end position="515"/>
    </location>
</feature>
<keyword evidence="3 7" id="KW-0808">Transferase</keyword>
<dbReference type="PANTHER" id="PTHR10920:SF12">
    <property type="entry name" value="TRNA (CYTIDINE(32)_GUANOSINE(34)-2'-O)-METHYLTRANSFERASE-RELATED"/>
    <property type="match status" value="1"/>
</dbReference>
<evidence type="ECO:0000256" key="1">
    <source>
        <dbReference type="ARBA" id="ARBA00022490"/>
    </source>
</evidence>
<keyword evidence="1 7" id="KW-0963">Cytoplasm</keyword>
<keyword evidence="5 7" id="KW-0819">tRNA processing</keyword>
<dbReference type="HAMAP" id="MF_03162">
    <property type="entry name" value="RNA_methyltr_E_TRM7"/>
    <property type="match status" value="1"/>
</dbReference>
<reference evidence="9" key="1">
    <citation type="submission" date="2020-11" db="EMBL/GenBank/DDBJ databases">
        <authorList>
            <person name="Tran Van P."/>
        </authorList>
    </citation>
    <scope>NUCLEOTIDE SEQUENCE</scope>
</reference>
<dbReference type="GO" id="GO:0002181">
    <property type="term" value="P:cytoplasmic translation"/>
    <property type="evidence" value="ECO:0007669"/>
    <property type="project" value="UniProtKB-UniRule"/>
</dbReference>
<evidence type="ECO:0000256" key="7">
    <source>
        <dbReference type="HAMAP-Rule" id="MF_03162"/>
    </source>
</evidence>
<feature type="binding site" evidence="7">
    <location>
        <position position="55"/>
    </location>
    <ligand>
        <name>S-adenosyl-L-methionine</name>
        <dbReference type="ChEBI" id="CHEBI:59789"/>
    </ligand>
</feature>
<dbReference type="InterPro" id="IPR029063">
    <property type="entry name" value="SAM-dependent_MTases_sf"/>
</dbReference>
<dbReference type="InterPro" id="IPR028590">
    <property type="entry name" value="RNA_methyltr_E_TRM7"/>
</dbReference>
<keyword evidence="4 7" id="KW-0949">S-adenosyl-L-methionine</keyword>
<dbReference type="InterPro" id="IPR050082">
    <property type="entry name" value="RNA_methyltr_RlmE"/>
</dbReference>
<dbReference type="InterPro" id="IPR015507">
    <property type="entry name" value="rRNA-MeTfrase_E"/>
</dbReference>
<evidence type="ECO:0000256" key="6">
    <source>
        <dbReference type="ARBA" id="ARBA00048902"/>
    </source>
</evidence>
<sequence>MGKCSKDKRDVYYRLAKEQGWRARSAFKLLQIDETFNIFGGVKRAVDLCAAPGSWSQVLSRKLFKPKEDPKNRPTSDFNEDYGIPAPPTTSEVEGAEISRTRNLDYDDPTVKIVAVDVQAMAKLPGVIQIQGDITQESTARKIIEHFGGEKAELVVCDGAPDVTGLHDLDMYVQGKLLFAALCITTFVLQEGGTFVAKVFRGRDMFMTTSKFEQFFEKVFITKPPSSRNSSIESFIVCKNYSPPEGYVPVMSANFLATGQFSEEELSGPVNRKIVPFIACGDLSGFTPDADMNYYLSKEILQNVQPPVQPPIDPPYKSALTKTTKDKSKKKPTAILTPGFEGFDSADPKENLRRAWELTDDEISERINKIIAYDRLLRADSEVENLLERAQVSLKDYFDIRRELKEEFEIQDELMSQFHGETPEQWVTFVSHRLSLKGYETPDTVSGDSEVDDKSKEQWRQDRVNVIRQWLQDSVKSEERQTDLPPFLEKVLEVWQPLVHCSPERPDSDSKEARSTRRKRVDPSDDEEPEDGMASLFD</sequence>
<keyword evidence="2 7" id="KW-0489">Methyltransferase</keyword>
<evidence type="ECO:0000256" key="2">
    <source>
        <dbReference type="ARBA" id="ARBA00022603"/>
    </source>
</evidence>